<accession>A0ABV6A5N3</accession>
<gene>
    <name evidence="4" type="ORF">ACFFQA_25035</name>
</gene>
<feature type="transmembrane region" description="Helical" evidence="3">
    <location>
        <begin position="53"/>
        <end position="72"/>
    </location>
</feature>
<evidence type="ECO:0000313" key="5">
    <source>
        <dbReference type="Proteomes" id="UP001589693"/>
    </source>
</evidence>
<name>A0ABV6A5N3_9PSEU</name>
<keyword evidence="5" id="KW-1185">Reference proteome</keyword>
<evidence type="ECO:0008006" key="6">
    <source>
        <dbReference type="Google" id="ProtNLM"/>
    </source>
</evidence>
<proteinExistence type="predicted"/>
<dbReference type="InterPro" id="IPR041916">
    <property type="entry name" value="Anti_sigma_zinc_sf"/>
</dbReference>
<evidence type="ECO:0000256" key="3">
    <source>
        <dbReference type="SAM" id="Phobius"/>
    </source>
</evidence>
<keyword evidence="3" id="KW-0472">Membrane</keyword>
<keyword evidence="3" id="KW-1133">Transmembrane helix</keyword>
<dbReference type="Proteomes" id="UP001589693">
    <property type="component" value="Unassembled WGS sequence"/>
</dbReference>
<dbReference type="RefSeq" id="WP_377856944.1">
    <property type="nucleotide sequence ID" value="NZ_JBHLZU010000020.1"/>
</dbReference>
<dbReference type="EMBL" id="JBHLZU010000020">
    <property type="protein sequence ID" value="MFB9907214.1"/>
    <property type="molecule type" value="Genomic_DNA"/>
</dbReference>
<keyword evidence="1" id="KW-0805">Transcription regulation</keyword>
<organism evidence="4 5">
    <name type="scientific">Allokutzneria oryzae</name>
    <dbReference type="NCBI Taxonomy" id="1378989"/>
    <lineage>
        <taxon>Bacteria</taxon>
        <taxon>Bacillati</taxon>
        <taxon>Actinomycetota</taxon>
        <taxon>Actinomycetes</taxon>
        <taxon>Pseudonocardiales</taxon>
        <taxon>Pseudonocardiaceae</taxon>
        <taxon>Allokutzneria</taxon>
    </lineage>
</organism>
<evidence type="ECO:0000313" key="4">
    <source>
        <dbReference type="EMBL" id="MFB9907214.1"/>
    </source>
</evidence>
<keyword evidence="2" id="KW-0804">Transcription</keyword>
<comment type="caution">
    <text evidence="4">The sequence shown here is derived from an EMBL/GenBank/DDBJ whole genome shotgun (WGS) entry which is preliminary data.</text>
</comment>
<reference evidence="4 5" key="1">
    <citation type="submission" date="2024-09" db="EMBL/GenBank/DDBJ databases">
        <authorList>
            <person name="Sun Q."/>
            <person name="Mori K."/>
        </authorList>
    </citation>
    <scope>NUCLEOTIDE SEQUENCE [LARGE SCALE GENOMIC DNA]</scope>
    <source>
        <strain evidence="4 5">TBRC 7907</strain>
    </source>
</reference>
<evidence type="ECO:0000256" key="2">
    <source>
        <dbReference type="ARBA" id="ARBA00023163"/>
    </source>
</evidence>
<keyword evidence="3" id="KW-0812">Transmembrane</keyword>
<sequence>MDDKGNDAFEGHLTRCAACQREVVGIVPIAALLRQADRLGLFAPPAPRARRGVGFPVGIAACALLLVVAALFGSEPPMKIGVPEVVTSPDSLVQPVAKVGERLLTGENPRTSAVLRVTTRLADWGTEVDVDVTGVQGPCELVAYSVANDPQVTLGWTASGARQSQRLKGSVGLHPDEITGFGVRAPDGTLLVTTH</sequence>
<dbReference type="Gene3D" id="1.10.10.1320">
    <property type="entry name" value="Anti-sigma factor, zinc-finger domain"/>
    <property type="match status" value="1"/>
</dbReference>
<evidence type="ECO:0000256" key="1">
    <source>
        <dbReference type="ARBA" id="ARBA00023015"/>
    </source>
</evidence>
<protein>
    <recommendedName>
        <fullName evidence="6">Anti-sigma factor</fullName>
    </recommendedName>
</protein>